<proteinExistence type="predicted"/>
<organism evidence="1 2">
    <name type="scientific">Comamonas thiooxydans</name>
    <dbReference type="NCBI Taxonomy" id="363952"/>
    <lineage>
        <taxon>Bacteria</taxon>
        <taxon>Pseudomonadati</taxon>
        <taxon>Pseudomonadota</taxon>
        <taxon>Betaproteobacteria</taxon>
        <taxon>Burkholderiales</taxon>
        <taxon>Comamonadaceae</taxon>
        <taxon>Comamonas</taxon>
    </lineage>
</organism>
<accession>A0A0E3BAE6</accession>
<comment type="caution">
    <text evidence="1">The sequence shown here is derived from an EMBL/GenBank/DDBJ whole genome shotgun (WGS) entry which is preliminary data.</text>
</comment>
<dbReference type="AlphaFoldDB" id="A0A0E3BAE6"/>
<evidence type="ECO:0000313" key="2">
    <source>
        <dbReference type="Proteomes" id="UP000029567"/>
    </source>
</evidence>
<protein>
    <submittedName>
        <fullName evidence="1">Uncharacterized protein</fullName>
    </submittedName>
</protein>
<sequence length="187" mass="20692">MQVWRCDAVGRGEPVLVDMGTKVPGGYMTSMLVKQVQVHVRALLPASAAAFGLTPVVYELLLSKFRDFIEAPLPKGPQTVLFAVFFAHLDFVLRTQPELKVVKGRLSIEHGTAAVKSIAAGDAPHEDMMRGQSLVSHMNHHQDKMSDQARRFFRNETMSVQDSSGSDVMSALRLYAWATGRTVHLML</sequence>
<evidence type="ECO:0000313" key="1">
    <source>
        <dbReference type="EMBL" id="KGG87672.1"/>
    </source>
</evidence>
<reference evidence="1 2" key="1">
    <citation type="submission" date="2013-09" db="EMBL/GenBank/DDBJ databases">
        <title>High correlation between genotypes and phenotypes of environmental bacteria Comamonas testosteroni strains.</title>
        <authorList>
            <person name="Liu L."/>
            <person name="Zhu W."/>
            <person name="Xia X."/>
            <person name="Xu B."/>
            <person name="Luo M."/>
            <person name="Wang G."/>
        </authorList>
    </citation>
    <scope>NUCLEOTIDE SEQUENCE [LARGE SCALE GENOMIC DNA]</scope>
    <source>
        <strain evidence="1 2">JL14</strain>
    </source>
</reference>
<dbReference type="Proteomes" id="UP000029567">
    <property type="component" value="Unassembled WGS sequence"/>
</dbReference>
<dbReference type="EMBL" id="AWTN01000106">
    <property type="protein sequence ID" value="KGG87672.1"/>
    <property type="molecule type" value="Genomic_DNA"/>
</dbReference>
<gene>
    <name evidence="1" type="ORF">P245_19670</name>
</gene>
<name>A0A0E3BAE6_9BURK</name>